<dbReference type="EMBL" id="KV450721">
    <property type="protein sequence ID" value="OAY21642.1"/>
    <property type="molecule type" value="Genomic_DNA"/>
</dbReference>
<sequence>MLIGAGCLLSFEYNDPSRNLQESCNSTQEYDNSSVDLFPFLLWV</sequence>
<proteinExistence type="predicted"/>
<protein>
    <submittedName>
        <fullName evidence="1">Uncharacterized protein</fullName>
    </submittedName>
</protein>
<name>A0A199UAG5_MANES</name>
<reference evidence="1" key="1">
    <citation type="submission" date="2016-02" db="EMBL/GenBank/DDBJ databases">
        <title>WGS assembly of Manihot esculenta.</title>
        <authorList>
            <person name="Bredeson J.V."/>
            <person name="Prochnik S.E."/>
            <person name="Lyons J.B."/>
            <person name="Schmutz J."/>
            <person name="Grimwood J."/>
            <person name="Vrebalov J."/>
            <person name="Bart R.S."/>
            <person name="Amuge T."/>
            <person name="Ferguson M.E."/>
            <person name="Green R."/>
            <person name="Putnam N."/>
            <person name="Stites J."/>
            <person name="Rounsley S."/>
            <person name="Rokhsar D.S."/>
        </authorList>
    </citation>
    <scope>NUCLEOTIDE SEQUENCE [LARGE SCALE GENOMIC DNA]</scope>
    <source>
        <tissue evidence="1">Leaf</tissue>
    </source>
</reference>
<accession>A0A199UAG5</accession>
<organism evidence="1">
    <name type="scientific">Manihot esculenta</name>
    <name type="common">Cassava</name>
    <name type="synonym">Jatropha manihot</name>
    <dbReference type="NCBI Taxonomy" id="3983"/>
    <lineage>
        <taxon>Eukaryota</taxon>
        <taxon>Viridiplantae</taxon>
        <taxon>Streptophyta</taxon>
        <taxon>Embryophyta</taxon>
        <taxon>Tracheophyta</taxon>
        <taxon>Spermatophyta</taxon>
        <taxon>Magnoliopsida</taxon>
        <taxon>eudicotyledons</taxon>
        <taxon>Gunneridae</taxon>
        <taxon>Pentapetalae</taxon>
        <taxon>rosids</taxon>
        <taxon>fabids</taxon>
        <taxon>Malpighiales</taxon>
        <taxon>Euphorbiaceae</taxon>
        <taxon>Crotonoideae</taxon>
        <taxon>Manihoteae</taxon>
        <taxon>Manihot</taxon>
    </lineage>
</organism>
<evidence type="ECO:0000313" key="1">
    <source>
        <dbReference type="EMBL" id="OAY21642.1"/>
    </source>
</evidence>
<gene>
    <name evidence="1" type="ORF">MANES_S070800</name>
</gene>
<dbReference type="AlphaFoldDB" id="A0A199UAG5"/>